<gene>
    <name evidence="1" type="ORF">GCM10010196_02620</name>
</gene>
<dbReference type="Proteomes" id="UP000610303">
    <property type="component" value="Unassembled WGS sequence"/>
</dbReference>
<comment type="caution">
    <text evidence="1">The sequence shown here is derived from an EMBL/GenBank/DDBJ whole genome shotgun (WGS) entry which is preliminary data.</text>
</comment>
<dbReference type="EMBL" id="BMRJ01000001">
    <property type="protein sequence ID" value="GGR13557.1"/>
    <property type="molecule type" value="Genomic_DNA"/>
</dbReference>
<evidence type="ECO:0000313" key="2">
    <source>
        <dbReference type="Proteomes" id="UP000610303"/>
    </source>
</evidence>
<dbReference type="SUPFAM" id="SSF52540">
    <property type="entry name" value="P-loop containing nucleoside triphosphate hydrolases"/>
    <property type="match status" value="1"/>
</dbReference>
<dbReference type="InterPro" id="IPR027417">
    <property type="entry name" value="P-loop_NTPase"/>
</dbReference>
<sequence>MPREVVSVDEVFPVAGDPRYTYKRRVALEDEVKQYAAHGSGVLLVHGPTKTGKSVLVQRQLKEAVYVRGDLATAAELWEAATTKLNLFTTRSREDSTATSAKLTLGARIKLAVAGFKGEVGYEATKGEKAGRSASDNPQVLVADRLIQTRGVLIIDDLHLMPRDEQRKVMTTVKGITDGGGRVVVVMAGYRVQYLATLVPNLGGRIAQLEVELWSVDDLVAIAKLGFDKLAVTDPEGTLARELAENSLGSPQLMQRLCASLVRDANGIRSRTMTKHTQPVELKAPDDWATFYGHTLSKVLLEVQWLLELRRGPVERRPRNTHSTRGHDGRVEQQDGYELIIRALGTLVPNVNPTRDQIHAEVTRSIIGHPRPTPQTTGSKLKYLSRIASAPLHAALDEEGLDRMGGDEADHDPVLEYQEVGANAVLRITDPLFAFTLKWWRD</sequence>
<reference evidence="1" key="1">
    <citation type="journal article" date="2014" name="Int. J. Syst. Evol. Microbiol.">
        <title>Complete genome sequence of Corynebacterium casei LMG S-19264T (=DSM 44701T), isolated from a smear-ripened cheese.</title>
        <authorList>
            <consortium name="US DOE Joint Genome Institute (JGI-PGF)"/>
            <person name="Walter F."/>
            <person name="Albersmeier A."/>
            <person name="Kalinowski J."/>
            <person name="Ruckert C."/>
        </authorList>
    </citation>
    <scope>NUCLEOTIDE SEQUENCE</scope>
    <source>
        <strain evidence="1">JCM 3346</strain>
    </source>
</reference>
<dbReference type="Gene3D" id="3.40.50.300">
    <property type="entry name" value="P-loop containing nucleotide triphosphate hydrolases"/>
    <property type="match status" value="1"/>
</dbReference>
<dbReference type="AlphaFoldDB" id="A0A918C9G1"/>
<keyword evidence="2" id="KW-1185">Reference proteome</keyword>
<reference evidence="1" key="2">
    <citation type="submission" date="2020-09" db="EMBL/GenBank/DDBJ databases">
        <authorList>
            <person name="Sun Q."/>
            <person name="Ohkuma M."/>
        </authorList>
    </citation>
    <scope>NUCLEOTIDE SEQUENCE</scope>
    <source>
        <strain evidence="1">JCM 3346</strain>
    </source>
</reference>
<proteinExistence type="predicted"/>
<accession>A0A918C9G1</accession>
<dbReference type="RefSeq" id="WP_189083512.1">
    <property type="nucleotide sequence ID" value="NZ_BMRJ01000001.1"/>
</dbReference>
<organism evidence="1 2">
    <name type="scientific">Agromyces mediolanus</name>
    <name type="common">Corynebacterium mediolanum</name>
    <dbReference type="NCBI Taxonomy" id="41986"/>
    <lineage>
        <taxon>Bacteria</taxon>
        <taxon>Bacillati</taxon>
        <taxon>Actinomycetota</taxon>
        <taxon>Actinomycetes</taxon>
        <taxon>Micrococcales</taxon>
        <taxon>Microbacteriaceae</taxon>
        <taxon>Agromyces</taxon>
    </lineage>
</organism>
<evidence type="ECO:0000313" key="1">
    <source>
        <dbReference type="EMBL" id="GGR13557.1"/>
    </source>
</evidence>
<protein>
    <submittedName>
        <fullName evidence="1">Uncharacterized protein</fullName>
    </submittedName>
</protein>
<name>A0A918C9G1_AGRME</name>